<evidence type="ECO:0000256" key="2">
    <source>
        <dbReference type="ARBA" id="ARBA00022723"/>
    </source>
</evidence>
<dbReference type="SMART" id="SM00509">
    <property type="entry name" value="TFS2N"/>
    <property type="match status" value="1"/>
</dbReference>
<dbReference type="Pfam" id="PF01096">
    <property type="entry name" value="Zn_ribbon_TFIIS"/>
    <property type="match status" value="1"/>
</dbReference>
<dbReference type="SMART" id="SM00510">
    <property type="entry name" value="TFS2M"/>
    <property type="match status" value="1"/>
</dbReference>
<dbReference type="SUPFAM" id="SSF46942">
    <property type="entry name" value="Elongation factor TFIIS domain 2"/>
    <property type="match status" value="1"/>
</dbReference>
<proteinExistence type="predicted"/>
<keyword evidence="5 7" id="KW-0539">Nucleus</keyword>
<evidence type="ECO:0000256" key="6">
    <source>
        <dbReference type="PROSITE-ProRule" id="PRU00472"/>
    </source>
</evidence>
<dbReference type="InterPro" id="IPR036575">
    <property type="entry name" value="TFIIS_cen_dom_sf"/>
</dbReference>
<dbReference type="InterPro" id="IPR017923">
    <property type="entry name" value="TFIIS_N"/>
</dbReference>
<dbReference type="Pfam" id="PF08711">
    <property type="entry name" value="Med26"/>
    <property type="match status" value="1"/>
</dbReference>
<evidence type="ECO:0000259" key="10">
    <source>
        <dbReference type="PROSITE" id="PS51319"/>
    </source>
</evidence>
<reference evidence="12" key="1">
    <citation type="submission" date="2022-08" db="EMBL/GenBank/DDBJ databases">
        <title>Novel sulfate-reducing endosymbionts in the free-living metamonad Anaeramoeba.</title>
        <authorList>
            <person name="Jerlstrom-Hultqvist J."/>
            <person name="Cepicka I."/>
            <person name="Gallot-Lavallee L."/>
            <person name="Salas-Leiva D."/>
            <person name="Curtis B.A."/>
            <person name="Zahonova K."/>
            <person name="Pipaliya S."/>
            <person name="Dacks J."/>
            <person name="Roger A.J."/>
        </authorList>
    </citation>
    <scope>NUCLEOTIDE SEQUENCE</scope>
    <source>
        <strain evidence="12">Schooner1</strain>
    </source>
</reference>
<gene>
    <name evidence="12" type="ORF">M0813_15071</name>
</gene>
<dbReference type="SUPFAM" id="SSF47676">
    <property type="entry name" value="Conserved domain common to transcription factors TFIIS, elongin A, CRSP70"/>
    <property type="match status" value="1"/>
</dbReference>
<protein>
    <submittedName>
        <fullName evidence="12">Transcription elongation factor tfiis</fullName>
    </submittedName>
</protein>
<comment type="subcellular location">
    <subcellularLocation>
        <location evidence="1 7">Nucleus</location>
    </subcellularLocation>
</comment>
<evidence type="ECO:0000313" key="12">
    <source>
        <dbReference type="EMBL" id="KAJ6251414.1"/>
    </source>
</evidence>
<evidence type="ECO:0000256" key="8">
    <source>
        <dbReference type="SAM" id="MobiDB-lite"/>
    </source>
</evidence>
<name>A0ABQ8Z407_9EUKA</name>
<dbReference type="InterPro" id="IPR003617">
    <property type="entry name" value="TFIIS/CRSP70_N_sub"/>
</dbReference>
<dbReference type="EMBL" id="JAOAOG010000060">
    <property type="protein sequence ID" value="KAJ6251414.1"/>
    <property type="molecule type" value="Genomic_DNA"/>
</dbReference>
<organism evidence="12 13">
    <name type="scientific">Anaeramoeba flamelloides</name>
    <dbReference type="NCBI Taxonomy" id="1746091"/>
    <lineage>
        <taxon>Eukaryota</taxon>
        <taxon>Metamonada</taxon>
        <taxon>Anaeramoebidae</taxon>
        <taxon>Anaeramoeba</taxon>
    </lineage>
</organism>
<dbReference type="InterPro" id="IPR035441">
    <property type="entry name" value="TFIIS/LEDGF_dom_sf"/>
</dbReference>
<keyword evidence="13" id="KW-1185">Reference proteome</keyword>
<evidence type="ECO:0000259" key="11">
    <source>
        <dbReference type="PROSITE" id="PS51321"/>
    </source>
</evidence>
<dbReference type="InterPro" id="IPR001222">
    <property type="entry name" value="Znf_TFIIS"/>
</dbReference>
<keyword evidence="3 6" id="KW-0863">Zinc-finger</keyword>
<dbReference type="Proteomes" id="UP001150062">
    <property type="component" value="Unassembled WGS sequence"/>
</dbReference>
<dbReference type="CDD" id="cd13749">
    <property type="entry name" value="Zn-ribbon_TFIIS"/>
    <property type="match status" value="1"/>
</dbReference>
<feature type="domain" description="TFIIS N-terminal" evidence="10">
    <location>
        <begin position="7"/>
        <end position="83"/>
    </location>
</feature>
<dbReference type="Pfam" id="PF07500">
    <property type="entry name" value="TFIIS_M"/>
    <property type="match status" value="1"/>
</dbReference>
<dbReference type="GO" id="GO:0003746">
    <property type="term" value="F:translation elongation factor activity"/>
    <property type="evidence" value="ECO:0007669"/>
    <property type="project" value="UniProtKB-KW"/>
</dbReference>
<evidence type="ECO:0000256" key="3">
    <source>
        <dbReference type="ARBA" id="ARBA00022771"/>
    </source>
</evidence>
<dbReference type="PANTHER" id="PTHR11477">
    <property type="entry name" value="TRANSCRIPTION FACTOR S-II ZINC FINGER DOMAIN-CONTAINING PROTEIN"/>
    <property type="match status" value="1"/>
</dbReference>
<dbReference type="PANTHER" id="PTHR11477:SF0">
    <property type="entry name" value="IP08861P-RELATED"/>
    <property type="match status" value="1"/>
</dbReference>
<dbReference type="SMART" id="SM00440">
    <property type="entry name" value="ZnF_C2C2"/>
    <property type="match status" value="1"/>
</dbReference>
<evidence type="ECO:0000256" key="4">
    <source>
        <dbReference type="ARBA" id="ARBA00022833"/>
    </source>
</evidence>
<feature type="region of interest" description="Disordered" evidence="8">
    <location>
        <begin position="81"/>
        <end position="133"/>
    </location>
</feature>
<dbReference type="PIRSF" id="PIRSF006704">
    <property type="entry name" value="TF_IIS"/>
    <property type="match status" value="1"/>
</dbReference>
<comment type="caution">
    <text evidence="12">The sequence shown here is derived from an EMBL/GenBank/DDBJ whole genome shotgun (WGS) entry which is preliminary data.</text>
</comment>
<dbReference type="Gene3D" id="1.20.930.10">
    <property type="entry name" value="Conserved domain common to transcription factors TFIIS, elongin A, CRSP70"/>
    <property type="match status" value="1"/>
</dbReference>
<dbReference type="SUPFAM" id="SSF57783">
    <property type="entry name" value="Zinc beta-ribbon"/>
    <property type="match status" value="1"/>
</dbReference>
<feature type="compositionally biased region" description="Basic residues" evidence="8">
    <location>
        <begin position="82"/>
        <end position="97"/>
    </location>
</feature>
<sequence>MEQEIQDIKKQILKITSSELTEQTEEDLINILNNLLEKKITFEILKKTKLGLSINKLRKSTNEKVQKSSLQVFQRLKDIFKEHKKQNSPKPKRKKLPQQKNNTKTDPEGKKKNKKKNSKTTEKKQVKSMPSLGDKVRDNVRKQFFQDLLPFYESVENPPSTIQEIVKEIEQTLYKKFKGTTKLYKKKFRTLSFHFANEKQYQLKLSVIQGKLTPFKLCEMNNKDFMTEDQLQEHEKFIEEGKFRSTGRVIQARESQLKCFRCKQRKCQYVEYQSRSADEPMTVLVSCLNCGNHWKM</sequence>
<keyword evidence="4" id="KW-0862">Zinc</keyword>
<dbReference type="PROSITE" id="PS51319">
    <property type="entry name" value="TFIIS_N"/>
    <property type="match status" value="1"/>
</dbReference>
<feature type="domain" description="TFIIS-type" evidence="9">
    <location>
        <begin position="255"/>
        <end position="295"/>
    </location>
</feature>
<dbReference type="Gene3D" id="1.10.472.30">
    <property type="entry name" value="Transcription elongation factor S-II, central domain"/>
    <property type="match status" value="1"/>
</dbReference>
<dbReference type="Gene3D" id="2.20.25.10">
    <property type="match status" value="1"/>
</dbReference>
<accession>A0ABQ8Z407</accession>
<keyword evidence="12" id="KW-0648">Protein biosynthesis</keyword>
<evidence type="ECO:0000259" key="9">
    <source>
        <dbReference type="PROSITE" id="PS51133"/>
    </source>
</evidence>
<dbReference type="InterPro" id="IPR035100">
    <property type="entry name" value="TF_IIS-typ"/>
</dbReference>
<feature type="domain" description="TFIIS central" evidence="11">
    <location>
        <begin position="136"/>
        <end position="253"/>
    </location>
</feature>
<evidence type="ECO:0000313" key="13">
    <source>
        <dbReference type="Proteomes" id="UP001150062"/>
    </source>
</evidence>
<evidence type="ECO:0000256" key="5">
    <source>
        <dbReference type="ARBA" id="ARBA00023242"/>
    </source>
</evidence>
<evidence type="ECO:0000256" key="7">
    <source>
        <dbReference type="PROSITE-ProRule" id="PRU00649"/>
    </source>
</evidence>
<keyword evidence="12" id="KW-0251">Elongation factor</keyword>
<dbReference type="InterPro" id="IPR003618">
    <property type="entry name" value="TFIIS_cen_dom"/>
</dbReference>
<evidence type="ECO:0000256" key="1">
    <source>
        <dbReference type="ARBA" id="ARBA00004123"/>
    </source>
</evidence>
<dbReference type="PROSITE" id="PS51133">
    <property type="entry name" value="ZF_TFIIS_2"/>
    <property type="match status" value="1"/>
</dbReference>
<dbReference type="PROSITE" id="PS51321">
    <property type="entry name" value="TFIIS_CENTRAL"/>
    <property type="match status" value="1"/>
</dbReference>
<keyword evidence="2" id="KW-0479">Metal-binding</keyword>